<organism evidence="5 6">
    <name type="scientific">Chelatococcus caeni</name>
    <dbReference type="NCBI Taxonomy" id="1348468"/>
    <lineage>
        <taxon>Bacteria</taxon>
        <taxon>Pseudomonadati</taxon>
        <taxon>Pseudomonadota</taxon>
        <taxon>Alphaproteobacteria</taxon>
        <taxon>Hyphomicrobiales</taxon>
        <taxon>Chelatococcaceae</taxon>
        <taxon>Chelatococcus</taxon>
    </lineage>
</organism>
<dbReference type="GO" id="GO:0003700">
    <property type="term" value="F:DNA-binding transcription factor activity"/>
    <property type="evidence" value="ECO:0007669"/>
    <property type="project" value="InterPro"/>
</dbReference>
<dbReference type="SMART" id="SM00342">
    <property type="entry name" value="HTH_ARAC"/>
    <property type="match status" value="1"/>
</dbReference>
<name>A0A840BQT1_9HYPH</name>
<evidence type="ECO:0000256" key="3">
    <source>
        <dbReference type="ARBA" id="ARBA00023163"/>
    </source>
</evidence>
<evidence type="ECO:0000256" key="2">
    <source>
        <dbReference type="ARBA" id="ARBA00023125"/>
    </source>
</evidence>
<dbReference type="SUPFAM" id="SSF46689">
    <property type="entry name" value="Homeodomain-like"/>
    <property type="match status" value="2"/>
</dbReference>
<feature type="domain" description="HTH araC/xylS-type" evidence="4">
    <location>
        <begin position="199"/>
        <end position="297"/>
    </location>
</feature>
<evidence type="ECO:0000313" key="6">
    <source>
        <dbReference type="Proteomes" id="UP000577362"/>
    </source>
</evidence>
<keyword evidence="2 5" id="KW-0238">DNA-binding</keyword>
<evidence type="ECO:0000256" key="1">
    <source>
        <dbReference type="ARBA" id="ARBA00023015"/>
    </source>
</evidence>
<protein>
    <submittedName>
        <fullName evidence="5">AraC-like DNA-binding protein</fullName>
    </submittedName>
</protein>
<dbReference type="InterPro" id="IPR009057">
    <property type="entry name" value="Homeodomain-like_sf"/>
</dbReference>
<keyword evidence="6" id="KW-1185">Reference proteome</keyword>
<dbReference type="GO" id="GO:0043565">
    <property type="term" value="F:sequence-specific DNA binding"/>
    <property type="evidence" value="ECO:0007669"/>
    <property type="project" value="InterPro"/>
</dbReference>
<accession>A0A840BQT1</accession>
<evidence type="ECO:0000313" key="5">
    <source>
        <dbReference type="EMBL" id="MBB4015821.1"/>
    </source>
</evidence>
<dbReference type="PROSITE" id="PS01124">
    <property type="entry name" value="HTH_ARAC_FAMILY_2"/>
    <property type="match status" value="1"/>
</dbReference>
<dbReference type="PROSITE" id="PS00041">
    <property type="entry name" value="HTH_ARAC_FAMILY_1"/>
    <property type="match status" value="1"/>
</dbReference>
<dbReference type="InterPro" id="IPR050204">
    <property type="entry name" value="AraC_XylS_family_regulators"/>
</dbReference>
<sequence>MADPLSEMISLLRPQAPYSKLVEAAGAWRVRRTEVEQVYYCMLLAGRACLEAGAKAPIELRAGDFVLVPAASVITMSSLDPPPPDGLQTQPLPGVDGSVRLGSLQGPAEVQMLVGYCRFGSPDADLLVSLLPDLVVVRGESRLADLTRLVRGEARADRPARDVVLEHLLQVLLIEAQRSTSEADGAASLLRGLADPRLAAALRCMHAAPDRSWGVAELAREAGLSRSAFFTRFSRIVGLPPMEYLKTWRMALAKKYLREGQGTVAEIAARVGYGSGSAFSVAFTKQVGRPPAHFVRDSRQYATS</sequence>
<dbReference type="InterPro" id="IPR018062">
    <property type="entry name" value="HTH_AraC-typ_CS"/>
</dbReference>
<dbReference type="AlphaFoldDB" id="A0A840BQT1"/>
<reference evidence="5 6" key="1">
    <citation type="submission" date="2020-08" db="EMBL/GenBank/DDBJ databases">
        <title>Genomic Encyclopedia of Type Strains, Phase IV (KMG-IV): sequencing the most valuable type-strain genomes for metagenomic binning, comparative biology and taxonomic classification.</title>
        <authorList>
            <person name="Goeker M."/>
        </authorList>
    </citation>
    <scope>NUCLEOTIDE SEQUENCE [LARGE SCALE GENOMIC DNA]</scope>
    <source>
        <strain evidence="5 6">DSM 103737</strain>
    </source>
</reference>
<comment type="caution">
    <text evidence="5">The sequence shown here is derived from an EMBL/GenBank/DDBJ whole genome shotgun (WGS) entry which is preliminary data.</text>
</comment>
<dbReference type="InterPro" id="IPR018060">
    <property type="entry name" value="HTH_AraC"/>
</dbReference>
<dbReference type="Pfam" id="PF12833">
    <property type="entry name" value="HTH_18"/>
    <property type="match status" value="1"/>
</dbReference>
<dbReference type="InterPro" id="IPR032783">
    <property type="entry name" value="AraC_lig"/>
</dbReference>
<dbReference type="Gene3D" id="1.10.10.60">
    <property type="entry name" value="Homeodomain-like"/>
    <property type="match status" value="2"/>
</dbReference>
<gene>
    <name evidence="5" type="ORF">GGR16_000827</name>
</gene>
<keyword evidence="3" id="KW-0804">Transcription</keyword>
<dbReference type="Proteomes" id="UP000577362">
    <property type="component" value="Unassembled WGS sequence"/>
</dbReference>
<dbReference type="Pfam" id="PF12852">
    <property type="entry name" value="Cupin_6"/>
    <property type="match status" value="1"/>
</dbReference>
<keyword evidence="1" id="KW-0805">Transcription regulation</keyword>
<evidence type="ECO:0000259" key="4">
    <source>
        <dbReference type="PROSITE" id="PS01124"/>
    </source>
</evidence>
<dbReference type="EMBL" id="JACIEN010000001">
    <property type="protein sequence ID" value="MBB4015821.1"/>
    <property type="molecule type" value="Genomic_DNA"/>
</dbReference>
<dbReference type="PANTHER" id="PTHR46796">
    <property type="entry name" value="HTH-TYPE TRANSCRIPTIONAL ACTIVATOR RHAS-RELATED"/>
    <property type="match status" value="1"/>
</dbReference>
<dbReference type="PANTHER" id="PTHR46796:SF7">
    <property type="entry name" value="ARAC FAMILY TRANSCRIPTIONAL REGULATOR"/>
    <property type="match status" value="1"/>
</dbReference>
<dbReference type="RefSeq" id="WP_183315771.1">
    <property type="nucleotide sequence ID" value="NZ_JACIEN010000001.1"/>
</dbReference>
<proteinExistence type="predicted"/>